<sequence>MQCTSYIPVYYYAGNLNAGANDFSWPVFNGDVSYKSGRSYNITLPPCSADQYLGYDKEVMRQIMLEHEATFRFQVQELHRLYKRQKELMGEIREREISMQHGQLHTVESYPYSCQAQSDTTHRVSHTPSWLFGNSSDSKLYSLTADSCQEPPTFVAENSVKGGAGVSITKNSSTELETLSSQSKIYGKKILDLELPADVYNDDKEGEQFEEGNINEAPDILYSTLKKFSDIQTESDSKLDSVKPAYSSSSNLSCMKINSLIDLNEPVQLESLSSSSTGPFDTDTGHMEIVHHNQDVNCYKGSGGINYSGLIDLNSTPLSLSETTITLENTTNIEEETKLEDSEGRAKSDAGIDDKFSTFNTDIDLNSGVTEDEPSPAVPNRNGGNDMLIDLEYSSQREKSENSQLETPPFLPNRDEEPLMELDRIAAETLILISSCEVQQHLKSGSIEPIDNSSEHLYWFAGIASSMGGEVLHKVEKHQKGATDDDQTQVDRDGIDDFEAMALTLHHGHGNYFCQDIQKEKETIDTTVSSQPSRGRARGTKQHKDFQVEEDVQMKEGFLKKASRRRIAVRKTSAKQRKYSNLRPSNRVKKSVSSILKQPATCSKQGFLENLTGWGKMKKRQGVRARKTRH</sequence>
<feature type="compositionally biased region" description="Basic and acidic residues" evidence="1">
    <location>
        <begin position="335"/>
        <end position="353"/>
    </location>
</feature>
<protein>
    <submittedName>
        <fullName evidence="2">Uncharacterized protein</fullName>
    </submittedName>
</protein>
<dbReference type="AlphaFoldDB" id="A0ABD1RX70"/>
<keyword evidence="3" id="KW-1185">Reference proteome</keyword>
<feature type="region of interest" description="Disordered" evidence="1">
    <location>
        <begin position="334"/>
        <end position="353"/>
    </location>
</feature>
<feature type="region of interest" description="Disordered" evidence="1">
    <location>
        <begin position="363"/>
        <end position="415"/>
    </location>
</feature>
<name>A0ABD1RX70_9LAMI</name>
<proteinExistence type="predicted"/>
<evidence type="ECO:0000256" key="1">
    <source>
        <dbReference type="SAM" id="MobiDB-lite"/>
    </source>
</evidence>
<gene>
    <name evidence="2" type="ORF">Adt_28660</name>
</gene>
<reference evidence="3" key="1">
    <citation type="submission" date="2024-07" db="EMBL/GenBank/DDBJ databases">
        <title>Two chromosome-level genome assemblies of Korean endemic species Abeliophyllum distichum and Forsythia ovata (Oleaceae).</title>
        <authorList>
            <person name="Jang H."/>
        </authorList>
    </citation>
    <scope>NUCLEOTIDE SEQUENCE [LARGE SCALE GENOMIC DNA]</scope>
</reference>
<dbReference type="PANTHER" id="PTHR33167:SF18">
    <property type="entry name" value="GB|AAF67766.1"/>
    <property type="match status" value="1"/>
</dbReference>
<organism evidence="2 3">
    <name type="scientific">Abeliophyllum distichum</name>
    <dbReference type="NCBI Taxonomy" id="126358"/>
    <lineage>
        <taxon>Eukaryota</taxon>
        <taxon>Viridiplantae</taxon>
        <taxon>Streptophyta</taxon>
        <taxon>Embryophyta</taxon>
        <taxon>Tracheophyta</taxon>
        <taxon>Spermatophyta</taxon>
        <taxon>Magnoliopsida</taxon>
        <taxon>eudicotyledons</taxon>
        <taxon>Gunneridae</taxon>
        <taxon>Pentapetalae</taxon>
        <taxon>asterids</taxon>
        <taxon>lamiids</taxon>
        <taxon>Lamiales</taxon>
        <taxon>Oleaceae</taxon>
        <taxon>Forsythieae</taxon>
        <taxon>Abeliophyllum</taxon>
    </lineage>
</organism>
<dbReference type="EMBL" id="JBFOLK010000008">
    <property type="protein sequence ID" value="KAL2493032.1"/>
    <property type="molecule type" value="Genomic_DNA"/>
</dbReference>
<dbReference type="InterPro" id="IPR008581">
    <property type="entry name" value="DUF863_pln"/>
</dbReference>
<accession>A0ABD1RX70</accession>
<evidence type="ECO:0000313" key="3">
    <source>
        <dbReference type="Proteomes" id="UP001604336"/>
    </source>
</evidence>
<dbReference type="PANTHER" id="PTHR33167">
    <property type="entry name" value="TRANSCRIPTION FACTOR, PUTATIVE (DUF863)-RELATED"/>
    <property type="match status" value="1"/>
</dbReference>
<dbReference type="Pfam" id="PF05904">
    <property type="entry name" value="DUF863"/>
    <property type="match status" value="2"/>
</dbReference>
<comment type="caution">
    <text evidence="2">The sequence shown here is derived from an EMBL/GenBank/DDBJ whole genome shotgun (WGS) entry which is preliminary data.</text>
</comment>
<evidence type="ECO:0000313" key="2">
    <source>
        <dbReference type="EMBL" id="KAL2493032.1"/>
    </source>
</evidence>
<dbReference type="Proteomes" id="UP001604336">
    <property type="component" value="Unassembled WGS sequence"/>
</dbReference>